<evidence type="ECO:0000313" key="5">
    <source>
        <dbReference type="Proteomes" id="UP000601435"/>
    </source>
</evidence>
<name>A0A812YFH8_9DINO</name>
<dbReference type="InterPro" id="IPR045266">
    <property type="entry name" value="DOH_DOMON"/>
</dbReference>
<organism evidence="4 5">
    <name type="scientific">Symbiodinium necroappetens</name>
    <dbReference type="NCBI Taxonomy" id="1628268"/>
    <lineage>
        <taxon>Eukaryota</taxon>
        <taxon>Sar</taxon>
        <taxon>Alveolata</taxon>
        <taxon>Dinophyceae</taxon>
        <taxon>Suessiales</taxon>
        <taxon>Symbiodiniaceae</taxon>
        <taxon>Symbiodinium</taxon>
    </lineage>
</organism>
<dbReference type="Proteomes" id="UP000601435">
    <property type="component" value="Unassembled WGS sequence"/>
</dbReference>
<evidence type="ECO:0000256" key="1">
    <source>
        <dbReference type="SAM" id="SignalP"/>
    </source>
</evidence>
<dbReference type="Pfam" id="PF03351">
    <property type="entry name" value="DOMON"/>
    <property type="match status" value="1"/>
</dbReference>
<dbReference type="CDD" id="cd09631">
    <property type="entry name" value="DOMON_DOH"/>
    <property type="match status" value="1"/>
</dbReference>
<feature type="domain" description="DOMON" evidence="2">
    <location>
        <begin position="608"/>
        <end position="672"/>
    </location>
</feature>
<proteinExistence type="predicted"/>
<protein>
    <submittedName>
        <fullName evidence="4">Ttn-1 protein</fullName>
    </submittedName>
</protein>
<dbReference type="Pfam" id="PF14240">
    <property type="entry name" value="YHYH"/>
    <property type="match status" value="1"/>
</dbReference>
<accession>A0A812YFH8</accession>
<keyword evidence="5" id="KW-1185">Reference proteome</keyword>
<sequence>MALRALSTLLLVGMPLAKGLTFSHSQGGDTATWELHMHDGELHVKADCPANRWCSLGFNKDKPKMDGTDVFTFGHHPGVDLSDCHQTCGCGSTACGCGSSCGTSCGCGCGCGASSATCGRKLRSRNTASPTPSPFLPYERELKVWLPAPPTLRAVGAPQSPKALGGVVGIALNSVLFVHEHPGEGMTWVIDNCGGHGDTFGHYHYHAPPICLLRSLGVPVPKQGAWWKSGGAEHWASHGPEVQIGWALDGAPIMAPFKAGVQVKKEMLDECHGAVDPVTGEYKYYTVLAPPFMPPCLRGEVLGEVQGYRSSKKGVPCEESQRLMEEPLASQLEPSGGRWLSGIGCPRHAIFEDVKTGSPKGWKASMAPAPAVAPVVPAAPAVPAVRAAARSHAIAVLPAELAEHAAPQLAELVEHAVPPLVVLAELAEPQHAELVEHAVPPLVERVEPLHAVLAELAVPQLVALAELAEPQPAVLAVPQPAVLAERAEPQPAVPVERAALLHVALAELAEPQPAVLVEHAAPQLVALVEHAVPPLAERAEPQPAVPVERAALLHAALAELAEPQPAVLAGPQPAVLAERPLAELVEHAALLAVMFCAMNLTVMNGATPVSISQCNLPGYSIVIDSKQDLTEVSYDISGGRMKADFHRKLNTGDCTDLVLTADTPLYIIMAMGAKDNLNVVAHGFSETHNVVCMGTMMETIECKPPSEWADQPPTLPESATSSAASIGLGLAGAKACVNLAVKAGGERMRRKLGELLAVPEPAVGGHGLEILWCGPRRCRFASFLEAPLIKGSFYAGNACAQDPSHCVMLRGGFQSLGHDFCKDSGQPDWCKKESPSEPQCLCPGRTKLYLASWQREEKNPQEAEKFDQSGSGCSASKEAAGISRAKMREHAPLPPCTWYATEPGYLQLGSVFEYRDRNSNRDGVVSNALEDDCDGRILQPYLEAVNGLNGGKGFVIHSAGLEIAQSTPYEKYDYQLAYTRYGF</sequence>
<feature type="signal peptide" evidence="1">
    <location>
        <begin position="1"/>
        <end position="19"/>
    </location>
</feature>
<dbReference type="InterPro" id="IPR025924">
    <property type="entry name" value="YHYH_dom"/>
</dbReference>
<evidence type="ECO:0000259" key="3">
    <source>
        <dbReference type="Pfam" id="PF14240"/>
    </source>
</evidence>
<feature type="domain" description="YHYH" evidence="3">
    <location>
        <begin position="187"/>
        <end position="257"/>
    </location>
</feature>
<dbReference type="AlphaFoldDB" id="A0A812YFH8"/>
<comment type="caution">
    <text evidence="4">The sequence shown here is derived from an EMBL/GenBank/DDBJ whole genome shotgun (WGS) entry which is preliminary data.</text>
</comment>
<dbReference type="EMBL" id="CAJNJA010041253">
    <property type="protein sequence ID" value="CAE7773394.1"/>
    <property type="molecule type" value="Genomic_DNA"/>
</dbReference>
<gene>
    <name evidence="4" type="primary">ttn-1</name>
    <name evidence="4" type="ORF">SNEC2469_LOCUS22610</name>
</gene>
<dbReference type="OrthoDB" id="426890at2759"/>
<reference evidence="4" key="1">
    <citation type="submission" date="2021-02" db="EMBL/GenBank/DDBJ databases">
        <authorList>
            <person name="Dougan E. K."/>
            <person name="Rhodes N."/>
            <person name="Thang M."/>
            <person name="Chan C."/>
        </authorList>
    </citation>
    <scope>NUCLEOTIDE SEQUENCE</scope>
</reference>
<dbReference type="InterPro" id="IPR005018">
    <property type="entry name" value="DOMON_domain"/>
</dbReference>
<evidence type="ECO:0000259" key="2">
    <source>
        <dbReference type="Pfam" id="PF03351"/>
    </source>
</evidence>
<evidence type="ECO:0000313" key="4">
    <source>
        <dbReference type="EMBL" id="CAE7773394.1"/>
    </source>
</evidence>
<keyword evidence="1" id="KW-0732">Signal</keyword>
<feature type="chain" id="PRO_5033044313" evidence="1">
    <location>
        <begin position="20"/>
        <end position="983"/>
    </location>
</feature>